<sequence>MQQTAGANQFLGESRCHNKARRIFVEVKSEALVTMELIQICQVILEVNGDVAMSNAMKRQPGEGNCIFMYDGLKKRTAGEDKSSGQELVFPVGKGKETSGGSQKNSVDGKKTVEALKVSEFLKSLQLLDDLLTSKKPVICSFSNGLMNRLEQLSFHFFHSLFYYSNIHYNELEISKTLFTPTCQKISLNPALYPARCHPWTRNHSCLQHLFKIDEIDYPDIDFWYYRFSSGEYELEYDRSRDPKPLVFLDLNLDAVYLIFTELQPQYR</sequence>
<dbReference type="Proteomes" id="UP000008281">
    <property type="component" value="Unassembled WGS sequence"/>
</dbReference>
<dbReference type="InParanoid" id="E3N6A1"/>
<evidence type="ECO:0000313" key="2">
    <source>
        <dbReference type="EMBL" id="EFO88006.1"/>
    </source>
</evidence>
<feature type="region of interest" description="Disordered" evidence="1">
    <location>
        <begin position="77"/>
        <end position="107"/>
    </location>
</feature>
<dbReference type="eggNOG" id="KOG1844">
    <property type="taxonomic scope" value="Eukaryota"/>
</dbReference>
<dbReference type="OrthoDB" id="5877798at2759"/>
<organism evidence="3">
    <name type="scientific">Caenorhabditis remanei</name>
    <name type="common">Caenorhabditis vulgaris</name>
    <dbReference type="NCBI Taxonomy" id="31234"/>
    <lineage>
        <taxon>Eukaryota</taxon>
        <taxon>Metazoa</taxon>
        <taxon>Ecdysozoa</taxon>
        <taxon>Nematoda</taxon>
        <taxon>Chromadorea</taxon>
        <taxon>Rhabditida</taxon>
        <taxon>Rhabditina</taxon>
        <taxon>Rhabditomorpha</taxon>
        <taxon>Rhabditoidea</taxon>
        <taxon>Rhabditidae</taxon>
        <taxon>Peloderinae</taxon>
        <taxon>Caenorhabditis</taxon>
    </lineage>
</organism>
<gene>
    <name evidence="2" type="ORF">CRE_05140</name>
</gene>
<reference evidence="2" key="1">
    <citation type="submission" date="2007-07" db="EMBL/GenBank/DDBJ databases">
        <title>PCAP assembly of the Caenorhabditis remanei genome.</title>
        <authorList>
            <consortium name="The Caenorhabditis remanei Sequencing Consortium"/>
            <person name="Wilson R.K."/>
        </authorList>
    </citation>
    <scope>NUCLEOTIDE SEQUENCE [LARGE SCALE GENOMIC DNA]</scope>
    <source>
        <strain evidence="2">PB4641</strain>
    </source>
</reference>
<keyword evidence="3" id="KW-1185">Reference proteome</keyword>
<dbReference type="STRING" id="31234.E3N6A1"/>
<name>E3N6A1_CAERE</name>
<dbReference type="AlphaFoldDB" id="E3N6A1"/>
<accession>E3N6A1</accession>
<proteinExistence type="predicted"/>
<evidence type="ECO:0000313" key="3">
    <source>
        <dbReference type="Proteomes" id="UP000008281"/>
    </source>
</evidence>
<evidence type="ECO:0000256" key="1">
    <source>
        <dbReference type="SAM" id="MobiDB-lite"/>
    </source>
</evidence>
<dbReference type="HOGENOM" id="CLU_1039135_0_0_1"/>
<protein>
    <submittedName>
        <fullName evidence="2">Uncharacterized protein</fullName>
    </submittedName>
</protein>
<dbReference type="EMBL" id="DS268539">
    <property type="protein sequence ID" value="EFO88006.1"/>
    <property type="molecule type" value="Genomic_DNA"/>
</dbReference>